<keyword evidence="15" id="KW-0830">Ubiquinone</keyword>
<evidence type="ECO:0000256" key="1">
    <source>
        <dbReference type="ARBA" id="ARBA00004225"/>
    </source>
</evidence>
<gene>
    <name evidence="17" type="primary">ND6</name>
</gene>
<feature type="signal peptide" evidence="16">
    <location>
        <begin position="1"/>
        <end position="20"/>
    </location>
</feature>
<dbReference type="InterPro" id="IPR050269">
    <property type="entry name" value="ComplexI_Subunit6"/>
</dbReference>
<dbReference type="Pfam" id="PF00499">
    <property type="entry name" value="Oxidored_q3"/>
    <property type="match status" value="1"/>
</dbReference>
<evidence type="ECO:0000256" key="14">
    <source>
        <dbReference type="ARBA" id="ARBA00049551"/>
    </source>
</evidence>
<keyword evidence="11 15" id="KW-0520">NAD</keyword>
<evidence type="ECO:0000256" key="15">
    <source>
        <dbReference type="RuleBase" id="RU004430"/>
    </source>
</evidence>
<evidence type="ECO:0000256" key="4">
    <source>
        <dbReference type="ARBA" id="ARBA00021095"/>
    </source>
</evidence>
<feature type="chain" id="PRO_5007634922" description="NADH-ubiquinone oxidoreductase chain 6" evidence="16">
    <location>
        <begin position="21"/>
        <end position="166"/>
    </location>
</feature>
<evidence type="ECO:0000256" key="8">
    <source>
        <dbReference type="ARBA" id="ARBA00022967"/>
    </source>
</evidence>
<sequence>MYLVFFISLGFLFGVIGVASNPSPCFGAGALVVASGFGCGMLAEFGHSFVALVLFLVYLGGMLVVFAYSIALASDVYPQAWGNYVVGLSGFWYFLVAMLIVWAGGGNLGFFGVGGGLVYALDSGYGGISMLYSVGGACLFFLGFGLLLTLFVVLELARVEGFVARK</sequence>
<keyword evidence="5 15" id="KW-0813">Transport</keyword>
<evidence type="ECO:0000256" key="9">
    <source>
        <dbReference type="ARBA" id="ARBA00022982"/>
    </source>
</evidence>
<proteinExistence type="inferred from homology"/>
<accession>A4KVY1</accession>
<dbReference type="CTD" id="4541"/>
<dbReference type="EMBL" id="EF090423">
    <property type="protein sequence ID" value="ABK54001.1"/>
    <property type="molecule type" value="Genomic_DNA"/>
</dbReference>
<evidence type="ECO:0000256" key="16">
    <source>
        <dbReference type="SAM" id="SignalP"/>
    </source>
</evidence>
<evidence type="ECO:0000256" key="3">
    <source>
        <dbReference type="ARBA" id="ARBA00012944"/>
    </source>
</evidence>
<evidence type="ECO:0000256" key="12">
    <source>
        <dbReference type="ARBA" id="ARBA00023128"/>
    </source>
</evidence>
<comment type="function">
    <text evidence="15">Core subunit of the mitochondrial membrane respiratory chain NADH dehydrogenase (Complex I) which catalyzes electron transfer from NADH through the respiratory chain, using ubiquinone as an electron acceptor. Essential for the catalytic activity and assembly of complex I.</text>
</comment>
<keyword evidence="6 15" id="KW-0679">Respiratory chain</keyword>
<comment type="subcellular location">
    <subcellularLocation>
        <location evidence="1 15">Mitochondrion membrane</location>
        <topology evidence="1 15">Multi-pass membrane protein</topology>
    </subcellularLocation>
</comment>
<dbReference type="GO" id="GO:0031966">
    <property type="term" value="C:mitochondrial membrane"/>
    <property type="evidence" value="ECO:0007669"/>
    <property type="project" value="UniProtKB-SubCell"/>
</dbReference>
<dbReference type="PANTHER" id="PTHR11435:SF1">
    <property type="entry name" value="NADH-UBIQUINONE OXIDOREDUCTASE CHAIN 6"/>
    <property type="match status" value="1"/>
</dbReference>
<keyword evidence="9 15" id="KW-0249">Electron transport</keyword>
<protein>
    <recommendedName>
        <fullName evidence="4 15">NADH-ubiquinone oxidoreductase chain 6</fullName>
        <ecNumber evidence="3 15">7.1.1.2</ecNumber>
    </recommendedName>
</protein>
<keyword evidence="7 15" id="KW-0812">Transmembrane</keyword>
<comment type="similarity">
    <text evidence="2 15">Belongs to the complex I subunit 6 family.</text>
</comment>
<keyword evidence="12 15" id="KW-0496">Mitochondrion</keyword>
<evidence type="ECO:0000256" key="13">
    <source>
        <dbReference type="ARBA" id="ARBA00023136"/>
    </source>
</evidence>
<evidence type="ECO:0000256" key="11">
    <source>
        <dbReference type="ARBA" id="ARBA00023027"/>
    </source>
</evidence>
<evidence type="ECO:0000256" key="5">
    <source>
        <dbReference type="ARBA" id="ARBA00022448"/>
    </source>
</evidence>
<organism evidence="17">
    <name type="scientific">Chlamydosaurus kingii</name>
    <name type="common">Frill-necked lizard</name>
    <dbReference type="NCBI Taxonomy" id="103699"/>
    <lineage>
        <taxon>Eukaryota</taxon>
        <taxon>Metazoa</taxon>
        <taxon>Chordata</taxon>
        <taxon>Craniata</taxon>
        <taxon>Vertebrata</taxon>
        <taxon>Euteleostomi</taxon>
        <taxon>Lepidosauria</taxon>
        <taxon>Squamata</taxon>
        <taxon>Bifurcata</taxon>
        <taxon>Unidentata</taxon>
        <taxon>Episquamata</taxon>
        <taxon>Toxicofera</taxon>
        <taxon>Iguania</taxon>
        <taxon>Acrodonta</taxon>
        <taxon>Agamidae</taxon>
        <taxon>Amphibolurinae</taxon>
        <taxon>Chlamydosaurus</taxon>
    </lineage>
</organism>
<keyword evidence="10 15" id="KW-1133">Transmembrane helix</keyword>
<dbReference type="GO" id="GO:0008137">
    <property type="term" value="F:NADH dehydrogenase (ubiquinone) activity"/>
    <property type="evidence" value="ECO:0007669"/>
    <property type="project" value="UniProtKB-UniRule"/>
</dbReference>
<feature type="transmembrane region" description="Helical" evidence="15">
    <location>
        <begin position="50"/>
        <end position="71"/>
    </location>
</feature>
<dbReference type="InterPro" id="IPR001457">
    <property type="entry name" value="NADH_UbQ/plastoQ_OxRdtase_su6"/>
</dbReference>
<evidence type="ECO:0000313" key="17">
    <source>
        <dbReference type="EMBL" id="ABK53975.1"/>
    </source>
</evidence>
<evidence type="ECO:0000256" key="7">
    <source>
        <dbReference type="ARBA" id="ARBA00022692"/>
    </source>
</evidence>
<dbReference type="GeneID" id="5066027"/>
<evidence type="ECO:0000256" key="10">
    <source>
        <dbReference type="ARBA" id="ARBA00022989"/>
    </source>
</evidence>
<feature type="transmembrane region" description="Helical" evidence="15">
    <location>
        <begin position="131"/>
        <end position="154"/>
    </location>
</feature>
<keyword evidence="8 15" id="KW-1278">Translocase</keyword>
<dbReference type="EMBL" id="EF090421">
    <property type="protein sequence ID" value="ABK53975.1"/>
    <property type="molecule type" value="Genomic_DNA"/>
</dbReference>
<comment type="catalytic activity">
    <reaction evidence="14 15">
        <text>a ubiquinone + NADH + 5 H(+)(in) = a ubiquinol + NAD(+) + 4 H(+)(out)</text>
        <dbReference type="Rhea" id="RHEA:29091"/>
        <dbReference type="Rhea" id="RHEA-COMP:9565"/>
        <dbReference type="Rhea" id="RHEA-COMP:9566"/>
        <dbReference type="ChEBI" id="CHEBI:15378"/>
        <dbReference type="ChEBI" id="CHEBI:16389"/>
        <dbReference type="ChEBI" id="CHEBI:17976"/>
        <dbReference type="ChEBI" id="CHEBI:57540"/>
        <dbReference type="ChEBI" id="CHEBI:57945"/>
        <dbReference type="EC" id="7.1.1.2"/>
    </reaction>
</comment>
<reference evidence="17" key="1">
    <citation type="journal article" date="2007" name="Biol. Lett.">
        <title>Mitochondrial DNA recombination in a free-ranging Australian lizard.</title>
        <authorList>
            <person name="Ujvari B."/>
            <person name="Dowton M."/>
            <person name="Madsen T."/>
        </authorList>
    </citation>
    <scope>NUCLEOTIDE SEQUENCE</scope>
</reference>
<dbReference type="PANTHER" id="PTHR11435">
    <property type="entry name" value="NADH UBIQUINONE OXIDOREDUCTASE SUBUNIT ND6"/>
    <property type="match status" value="1"/>
</dbReference>
<dbReference type="AlphaFoldDB" id="A4KVY1"/>
<evidence type="ECO:0000256" key="2">
    <source>
        <dbReference type="ARBA" id="ARBA00005698"/>
    </source>
</evidence>
<dbReference type="EC" id="7.1.1.2" evidence="3 15"/>
<dbReference type="EMBL" id="EF090422">
    <property type="protein sequence ID" value="ABK53988.1"/>
    <property type="molecule type" value="Genomic_DNA"/>
</dbReference>
<keyword evidence="13 15" id="KW-0472">Membrane</keyword>
<name>A4KVY1_CHLKI</name>
<evidence type="ECO:0000256" key="6">
    <source>
        <dbReference type="ARBA" id="ARBA00022660"/>
    </source>
</evidence>
<keyword evidence="16" id="KW-0732">Signal</keyword>
<dbReference type="RefSeq" id="YP_001165436.1">
    <property type="nucleotide sequence ID" value="NC_009421.1"/>
</dbReference>
<geneLocation type="mitochondrion" evidence="17"/>
<feature type="transmembrane region" description="Helical" evidence="15">
    <location>
        <begin position="91"/>
        <end position="119"/>
    </location>
</feature>